<evidence type="ECO:0000256" key="1">
    <source>
        <dbReference type="SAM" id="MobiDB-lite"/>
    </source>
</evidence>
<reference evidence="6" key="3">
    <citation type="submission" date="2020-10" db="UniProtKB">
        <authorList>
            <consortium name="WormBaseParasite"/>
        </authorList>
    </citation>
    <scope>IDENTIFICATION</scope>
</reference>
<dbReference type="Proteomes" id="UP000492820">
    <property type="component" value="Unassembled WGS sequence"/>
</dbReference>
<dbReference type="PANTHER" id="PTHR11202">
    <property type="entry name" value="SPROUTY-RELATED, EVH1 DOMAIN-CONTAINING PROTEIN FAMILY MEMBER"/>
    <property type="match status" value="1"/>
</dbReference>
<dbReference type="InterPro" id="IPR036936">
    <property type="entry name" value="CRIB_dom_sf"/>
</dbReference>
<name>A0A068WR15_ECHGR</name>
<feature type="domain" description="WH1" evidence="3">
    <location>
        <begin position="19"/>
        <end position="129"/>
    </location>
</feature>
<evidence type="ECO:0000313" key="6">
    <source>
        <dbReference type="WBParaSite" id="EgrG_001173500"/>
    </source>
</evidence>
<evidence type="ECO:0000313" key="5">
    <source>
        <dbReference type="Proteomes" id="UP000492820"/>
    </source>
</evidence>
<dbReference type="PANTHER" id="PTHR11202:SF22">
    <property type="entry name" value="PROTEIN ENABLED"/>
    <property type="match status" value="1"/>
</dbReference>
<dbReference type="Pfam" id="PF00786">
    <property type="entry name" value="PBD"/>
    <property type="match status" value="1"/>
</dbReference>
<feature type="compositionally biased region" description="Polar residues" evidence="1">
    <location>
        <begin position="402"/>
        <end position="411"/>
    </location>
</feature>
<protein>
    <submittedName>
        <fullName evidence="4 6">Neural Wiskott Aldrich syndrome protein</fullName>
    </submittedName>
</protein>
<dbReference type="Gene3D" id="2.30.29.30">
    <property type="entry name" value="Pleckstrin-homology domain (PH domain)/Phosphotyrosine-binding domain (PTB)"/>
    <property type="match status" value="1"/>
</dbReference>
<dbReference type="SUPFAM" id="SSF50729">
    <property type="entry name" value="PH domain-like"/>
    <property type="match status" value="1"/>
</dbReference>
<reference evidence="4 5" key="1">
    <citation type="journal article" date="2013" name="Nature">
        <title>The genomes of four tapeworm species reveal adaptations to parasitism.</title>
        <authorList>
            <person name="Tsai I.J."/>
            <person name="Zarowiecki M."/>
            <person name="Holroyd N."/>
            <person name="Garciarrubio A."/>
            <person name="Sanchez-Flores A."/>
            <person name="Brooks K.L."/>
            <person name="Tracey A."/>
            <person name="Bobes R.J."/>
            <person name="Fragoso G."/>
            <person name="Sciutto E."/>
            <person name="Aslett M."/>
            <person name="Beasley H."/>
            <person name="Bennett H.M."/>
            <person name="Cai J."/>
            <person name="Camicia F."/>
            <person name="Clark R."/>
            <person name="Cucher M."/>
            <person name="De Silva N."/>
            <person name="Day T.A."/>
            <person name="Deplazes P."/>
            <person name="Estrada K."/>
            <person name="Fernandez C."/>
            <person name="Holland P.W."/>
            <person name="Hou J."/>
            <person name="Hu S."/>
            <person name="Huckvale T."/>
            <person name="Hung S.S."/>
            <person name="Kamenetzky L."/>
            <person name="Keane J.A."/>
            <person name="Kiss F."/>
            <person name="Koziol U."/>
            <person name="Lambert O."/>
            <person name="Liu K."/>
            <person name="Luo X."/>
            <person name="Luo Y."/>
            <person name="Macchiaroli N."/>
            <person name="Nichol S."/>
            <person name="Paps J."/>
            <person name="Parkinson J."/>
            <person name="Pouchkina-Stantcheva N."/>
            <person name="Riddiford N."/>
            <person name="Rosenzvit M."/>
            <person name="Salinas G."/>
            <person name="Wasmuth J.D."/>
            <person name="Zamanian M."/>
            <person name="Zheng Y."/>
            <person name="Cai X."/>
            <person name="Soberon X."/>
            <person name="Olson P.D."/>
            <person name="Laclette J.P."/>
            <person name="Brehm K."/>
            <person name="Berriman M."/>
            <person name="Garciarrubio A."/>
            <person name="Bobes R.J."/>
            <person name="Fragoso G."/>
            <person name="Sanchez-Flores A."/>
            <person name="Estrada K."/>
            <person name="Cevallos M.A."/>
            <person name="Morett E."/>
            <person name="Gonzalez V."/>
            <person name="Portillo T."/>
            <person name="Ochoa-Leyva A."/>
            <person name="Jose M.V."/>
            <person name="Sciutto E."/>
            <person name="Landa A."/>
            <person name="Jimenez L."/>
            <person name="Valdes V."/>
            <person name="Carrero J.C."/>
            <person name="Larralde C."/>
            <person name="Morales-Montor J."/>
            <person name="Limon-Lason J."/>
            <person name="Soberon X."/>
            <person name="Laclette J.P."/>
        </authorList>
    </citation>
    <scope>NUCLEOTIDE SEQUENCE [LARGE SCALE GENOMIC DNA]</scope>
</reference>
<organism evidence="4">
    <name type="scientific">Echinococcus granulosus</name>
    <name type="common">Hydatid tapeworm</name>
    <dbReference type="NCBI Taxonomy" id="6210"/>
    <lineage>
        <taxon>Eukaryota</taxon>
        <taxon>Metazoa</taxon>
        <taxon>Spiralia</taxon>
        <taxon>Lophotrochozoa</taxon>
        <taxon>Platyhelminthes</taxon>
        <taxon>Cestoda</taxon>
        <taxon>Eucestoda</taxon>
        <taxon>Cyclophyllidea</taxon>
        <taxon>Taeniidae</taxon>
        <taxon>Echinococcus</taxon>
        <taxon>Echinococcus granulosus group</taxon>
    </lineage>
</organism>
<dbReference type="PROSITE" id="PS50229">
    <property type="entry name" value="WH1"/>
    <property type="match status" value="1"/>
</dbReference>
<dbReference type="InterPro" id="IPR011993">
    <property type="entry name" value="PH-like_dom_sf"/>
</dbReference>
<feature type="region of interest" description="Disordered" evidence="1">
    <location>
        <begin position="390"/>
        <end position="415"/>
    </location>
</feature>
<gene>
    <name evidence="6" type="primary">EGR_09526</name>
    <name evidence="4" type="ORF">EgrG_001173500</name>
</gene>
<dbReference type="Pfam" id="PF00568">
    <property type="entry name" value="WH1"/>
    <property type="match status" value="1"/>
</dbReference>
<dbReference type="InterPro" id="IPR000697">
    <property type="entry name" value="WH1/EVH1_dom"/>
</dbReference>
<reference evidence="4" key="2">
    <citation type="submission" date="2014-06" db="EMBL/GenBank/DDBJ databases">
        <authorList>
            <person name="Aslett M."/>
        </authorList>
    </citation>
    <scope>NUCLEOTIDE SEQUENCE</scope>
</reference>
<evidence type="ECO:0000259" key="2">
    <source>
        <dbReference type="PROSITE" id="PS50108"/>
    </source>
</evidence>
<feature type="compositionally biased region" description="Pro residues" evidence="1">
    <location>
        <begin position="340"/>
        <end position="355"/>
    </location>
</feature>
<evidence type="ECO:0000259" key="3">
    <source>
        <dbReference type="PROSITE" id="PS50229"/>
    </source>
</evidence>
<dbReference type="OrthoDB" id="8963340at2759"/>
<dbReference type="AlphaFoldDB" id="A0A068WR15"/>
<feature type="compositionally biased region" description="Pro residues" evidence="1">
    <location>
        <begin position="285"/>
        <end position="326"/>
    </location>
</feature>
<feature type="domain" description="CRIB" evidence="2">
    <location>
        <begin position="193"/>
        <end position="206"/>
    </location>
</feature>
<dbReference type="PRINTS" id="PR01217">
    <property type="entry name" value="PRICHEXTENSN"/>
</dbReference>
<feature type="region of interest" description="Disordered" evidence="1">
    <location>
        <begin position="263"/>
        <end position="374"/>
    </location>
</feature>
<dbReference type="PROSITE" id="PS50108">
    <property type="entry name" value="CRIB"/>
    <property type="match status" value="1"/>
</dbReference>
<dbReference type="WBParaSite" id="EgrG_001173500">
    <property type="protein sequence ID" value="EgrG_001173500"/>
    <property type="gene ID" value="EgrG_001173500"/>
</dbReference>
<dbReference type="SMART" id="SM00461">
    <property type="entry name" value="WH1"/>
    <property type="match status" value="1"/>
</dbReference>
<accession>A0A068WR15</accession>
<proteinExistence type="predicted"/>
<sequence length="443" mass="48760">MIDPEVSRLLNPEENRRLRDYLRPYRVPRAFFVLQLYKPNCHGGWQRCHTGVATIERDDREHLYYIRLYDLVRMSQLFEQRIFIEMGYIAHTDKFAILQGDDCALGLAFVSPEEATVFNRVLTRVIGKFMNRMNDVAVASTNGLGAPNLPQSNLRPVNNSAAATPSSISHTSRLRDNFRSLRKKTKSNKSDLISNPFGFQHVQHLGFNKESQQFDAVGMEDDLFRAFLDLGGLREQVKTDADKEFALNYIKETLGMEEFAKAMKRQKPMHPAPAPPKTNFNQIAPPTPPPVPMPRAFPSKPSVPPPPPPTGIPSRPRVPPPPPPSRVPVSGSRVGGGAVPPAPPPPPPLPPPAPSGPTTVSSGGGGGALKPTTVIPLSITDEIKSFNKGKLKTAETEAESSPLPSANNNRGNLEASLSDALNKLLSQRRQYLSEDEDDDSDSF</sequence>
<evidence type="ECO:0000313" key="4">
    <source>
        <dbReference type="EMBL" id="CDS22578.1"/>
    </source>
</evidence>
<dbReference type="Gene3D" id="3.90.810.10">
    <property type="entry name" value="CRIB domain"/>
    <property type="match status" value="1"/>
</dbReference>
<dbReference type="EMBL" id="LK028587">
    <property type="protein sequence ID" value="CDS22578.1"/>
    <property type="molecule type" value="Genomic_DNA"/>
</dbReference>
<dbReference type="InterPro" id="IPR000095">
    <property type="entry name" value="CRIB_dom"/>
</dbReference>